<reference evidence="2" key="1">
    <citation type="submission" date="2020-03" db="EMBL/GenBank/DDBJ databases">
        <authorList>
            <person name="Weist P."/>
        </authorList>
    </citation>
    <scope>NUCLEOTIDE SEQUENCE</scope>
</reference>
<evidence type="ECO:0000313" key="2">
    <source>
        <dbReference type="EMBL" id="CAB1432865.1"/>
    </source>
</evidence>
<evidence type="ECO:0000313" key="3">
    <source>
        <dbReference type="Proteomes" id="UP001153269"/>
    </source>
</evidence>
<accession>A0A9N7ULI3</accession>
<feature type="region of interest" description="Disordered" evidence="1">
    <location>
        <begin position="124"/>
        <end position="165"/>
    </location>
</feature>
<proteinExistence type="predicted"/>
<protein>
    <submittedName>
        <fullName evidence="2">Uncharacterized protein</fullName>
    </submittedName>
</protein>
<comment type="caution">
    <text evidence="2">The sequence shown here is derived from an EMBL/GenBank/DDBJ whole genome shotgun (WGS) entry which is preliminary data.</text>
</comment>
<dbReference type="AlphaFoldDB" id="A0A9N7ULI3"/>
<feature type="compositionally biased region" description="Polar residues" evidence="1">
    <location>
        <begin position="151"/>
        <end position="163"/>
    </location>
</feature>
<name>A0A9N7ULI3_PLEPL</name>
<gene>
    <name evidence="2" type="ORF">PLEPLA_LOCUS20952</name>
</gene>
<keyword evidence="3" id="KW-1185">Reference proteome</keyword>
<feature type="region of interest" description="Disordered" evidence="1">
    <location>
        <begin position="203"/>
        <end position="224"/>
    </location>
</feature>
<sequence>MGPASTVSRSFEAGHLEDGINTYKIVRAVSAPHFLTHEQYPFNRRSNSEKYTFYTSTQATPCQSSPIRDASGSLFTLQLLFTLREPGKGKHQTGRKHRTHLLLTITPSATLRRVSLGLLLTRGTEEPLETGPSSPTHNAHLQHRYQDQRDPSTTQRRSSTPQLFSPWRKRSECNVICAEDLQNIHSILQQHHKQPVVNMATRNERQNRRQPTEHGSTPSWPIPPPLHAVREATRQRSKHTFGCAHGTAAWEAGFNTSLASDLPDRPHITPTELPQHAACNGPHGMPLMRAPLTPKVALWRQQIVICH</sequence>
<organism evidence="2 3">
    <name type="scientific">Pleuronectes platessa</name>
    <name type="common">European plaice</name>
    <dbReference type="NCBI Taxonomy" id="8262"/>
    <lineage>
        <taxon>Eukaryota</taxon>
        <taxon>Metazoa</taxon>
        <taxon>Chordata</taxon>
        <taxon>Craniata</taxon>
        <taxon>Vertebrata</taxon>
        <taxon>Euteleostomi</taxon>
        <taxon>Actinopterygii</taxon>
        <taxon>Neopterygii</taxon>
        <taxon>Teleostei</taxon>
        <taxon>Neoteleostei</taxon>
        <taxon>Acanthomorphata</taxon>
        <taxon>Carangaria</taxon>
        <taxon>Pleuronectiformes</taxon>
        <taxon>Pleuronectoidei</taxon>
        <taxon>Pleuronectidae</taxon>
        <taxon>Pleuronectes</taxon>
    </lineage>
</organism>
<evidence type="ECO:0000256" key="1">
    <source>
        <dbReference type="SAM" id="MobiDB-lite"/>
    </source>
</evidence>
<feature type="compositionally biased region" description="Basic and acidic residues" evidence="1">
    <location>
        <begin position="203"/>
        <end position="212"/>
    </location>
</feature>
<dbReference type="Proteomes" id="UP001153269">
    <property type="component" value="Unassembled WGS sequence"/>
</dbReference>
<dbReference type="EMBL" id="CADEAL010001485">
    <property type="protein sequence ID" value="CAB1432865.1"/>
    <property type="molecule type" value="Genomic_DNA"/>
</dbReference>